<dbReference type="InterPro" id="IPR002252">
    <property type="entry name" value="Glyco_hydro_36"/>
</dbReference>
<name>A0A9D1TCE8_9FIRM</name>
<dbReference type="InterPro" id="IPR013785">
    <property type="entry name" value="Aldolase_TIM"/>
</dbReference>
<dbReference type="Pfam" id="PF02065">
    <property type="entry name" value="Melibiase"/>
    <property type="match status" value="1"/>
</dbReference>
<dbReference type="Gene3D" id="3.20.20.70">
    <property type="entry name" value="Aldolase class I"/>
    <property type="match status" value="1"/>
</dbReference>
<dbReference type="InterPro" id="IPR038417">
    <property type="entry name" value="Alpga-gal_N_sf"/>
</dbReference>
<dbReference type="EMBL" id="DVOT01000119">
    <property type="protein sequence ID" value="HIV27581.1"/>
    <property type="molecule type" value="Genomic_DNA"/>
</dbReference>
<gene>
    <name evidence="1" type="ORF">IAA64_06400</name>
</gene>
<proteinExistence type="predicted"/>
<dbReference type="GO" id="GO:0016052">
    <property type="term" value="P:carbohydrate catabolic process"/>
    <property type="evidence" value="ECO:0007669"/>
    <property type="project" value="InterPro"/>
</dbReference>
<dbReference type="InterPro" id="IPR017853">
    <property type="entry name" value="GH"/>
</dbReference>
<comment type="caution">
    <text evidence="1">The sequence shown here is derived from an EMBL/GenBank/DDBJ whole genome shotgun (WGS) entry which is preliminary data.</text>
</comment>
<reference evidence="1" key="1">
    <citation type="submission" date="2020-10" db="EMBL/GenBank/DDBJ databases">
        <authorList>
            <person name="Gilroy R."/>
        </authorList>
    </citation>
    <scope>NUCLEOTIDE SEQUENCE</scope>
    <source>
        <strain evidence="1">CHK183-6373</strain>
    </source>
</reference>
<organism evidence="1 2">
    <name type="scientific">Candidatus Ornithocaccomicrobium faecavium</name>
    <dbReference type="NCBI Taxonomy" id="2840890"/>
    <lineage>
        <taxon>Bacteria</taxon>
        <taxon>Bacillati</taxon>
        <taxon>Bacillota</taxon>
        <taxon>Clostridia</taxon>
        <taxon>Candidatus Ornithocaccomicrobium</taxon>
    </lineage>
</organism>
<reference evidence="1" key="2">
    <citation type="journal article" date="2021" name="PeerJ">
        <title>Extensive microbial diversity within the chicken gut microbiome revealed by metagenomics and culture.</title>
        <authorList>
            <person name="Gilroy R."/>
            <person name="Ravi A."/>
            <person name="Getino M."/>
            <person name="Pursley I."/>
            <person name="Horton D.L."/>
            <person name="Alikhan N.F."/>
            <person name="Baker D."/>
            <person name="Gharbi K."/>
            <person name="Hall N."/>
            <person name="Watson M."/>
            <person name="Adriaenssens E.M."/>
            <person name="Foster-Nyarko E."/>
            <person name="Jarju S."/>
            <person name="Secka A."/>
            <person name="Antonio M."/>
            <person name="Oren A."/>
            <person name="Chaudhuri R.R."/>
            <person name="La Ragione R."/>
            <person name="Hildebrand F."/>
            <person name="Pallen M.J."/>
        </authorList>
    </citation>
    <scope>NUCLEOTIDE SEQUENCE</scope>
    <source>
        <strain evidence="1">CHK183-6373</strain>
    </source>
</reference>
<dbReference type="Gene3D" id="2.70.98.60">
    <property type="entry name" value="alpha-galactosidase from lactobacil brevis"/>
    <property type="match status" value="1"/>
</dbReference>
<sequence>MTNPCRFRAAATRVRPYAAPARIPLSFVYGETAYRGLPEELFHPTIRRCPADANLVCKQITGRLPDGLEVRVEYTEYQDFPAVEWYAEFTNTAAQNSPRLRQVRLIDEAFRGENPVLLHSNGDTVTYEGYQMLRTAVDEEGLHLQTDSGSPCNGAFPFMRLMTEGGGYNFAVGWPGGWSGEFRKTADGVAVWFSQETLDTYLLPGETLRTPRVLVMAYDGDEAAGRHQWRRFFRQHLLVRENGVPLDPMHVMSYGGGGVEFTLSTEQNQLEAIDTFLAKGFRPDIWWIDAGWYPCGLKWEAAGTWEPHPEHYPHGLGPIGKKCAENGIRFLLWFELERVTEGSRLDREHPEWMLYTTNAEGETDWTRMLNLADQDCLRWAIDRVDGLIQEGHVKIYRQDFNIARPAAYWRGKDAENRAGTTENHYIQNLLTFWDTLVERNPGLWIDNCSSGGRRNDYELMRRAVPLHYTDVGYGVHPEKQQQYRVMFEWLPYFRALCMNWDKPDGSYGQWAMPDDPPYSDAFATYASLAPALDQKIPPDCSPEEQETAQRMLAIWRPAAELMLRGDYYPLLESHKHADRWYACQFDDPQRGDGFVHAIRNIRAEETSITLFPHVEQGAEYRFTCMDPPREMTLSAEALSTHGLSVSLPQRAGVVWFYQKKVPAGAKEPAAAKDAEK</sequence>
<accession>A0A9D1TCE8</accession>
<evidence type="ECO:0000313" key="1">
    <source>
        <dbReference type="EMBL" id="HIV27581.1"/>
    </source>
</evidence>
<evidence type="ECO:0000313" key="2">
    <source>
        <dbReference type="Proteomes" id="UP000886884"/>
    </source>
</evidence>
<dbReference type="SUPFAM" id="SSF51445">
    <property type="entry name" value="(Trans)glycosidases"/>
    <property type="match status" value="1"/>
</dbReference>
<dbReference type="GO" id="GO:0004557">
    <property type="term" value="F:alpha-galactosidase activity"/>
    <property type="evidence" value="ECO:0007669"/>
    <property type="project" value="InterPro"/>
</dbReference>
<protein>
    <submittedName>
        <fullName evidence="1">Alpha-galactosidase</fullName>
    </submittedName>
</protein>
<dbReference type="Proteomes" id="UP000886884">
    <property type="component" value="Unassembled WGS sequence"/>
</dbReference>
<dbReference type="AlphaFoldDB" id="A0A9D1TCE8"/>
<dbReference type="PRINTS" id="PR00743">
    <property type="entry name" value="GLHYDRLASE36"/>
</dbReference>